<protein>
    <submittedName>
        <fullName evidence="2">Ubiquitin conjugating enzyme 8</fullName>
    </submittedName>
</protein>
<dbReference type="AlphaFoldDB" id="A0A5A7RK16"/>
<feature type="region of interest" description="Disordered" evidence="1">
    <location>
        <begin position="1"/>
        <end position="26"/>
    </location>
</feature>
<proteinExistence type="predicted"/>
<evidence type="ECO:0000313" key="2">
    <source>
        <dbReference type="EMBL" id="GER57499.1"/>
    </source>
</evidence>
<evidence type="ECO:0000313" key="3">
    <source>
        <dbReference type="Proteomes" id="UP000325081"/>
    </source>
</evidence>
<name>A0A5A7RK16_STRAF</name>
<keyword evidence="3" id="KW-1185">Reference proteome</keyword>
<reference evidence="3" key="1">
    <citation type="journal article" date="2019" name="Curr. Biol.">
        <title>Genome Sequence of Striga asiatica Provides Insight into the Evolution of Plant Parasitism.</title>
        <authorList>
            <person name="Yoshida S."/>
            <person name="Kim S."/>
            <person name="Wafula E.K."/>
            <person name="Tanskanen J."/>
            <person name="Kim Y.M."/>
            <person name="Honaas L."/>
            <person name="Yang Z."/>
            <person name="Spallek T."/>
            <person name="Conn C.E."/>
            <person name="Ichihashi Y."/>
            <person name="Cheong K."/>
            <person name="Cui S."/>
            <person name="Der J.P."/>
            <person name="Gundlach H."/>
            <person name="Jiao Y."/>
            <person name="Hori C."/>
            <person name="Ishida J.K."/>
            <person name="Kasahara H."/>
            <person name="Kiba T."/>
            <person name="Kim M.S."/>
            <person name="Koo N."/>
            <person name="Laohavisit A."/>
            <person name="Lee Y.H."/>
            <person name="Lumba S."/>
            <person name="McCourt P."/>
            <person name="Mortimer J.C."/>
            <person name="Mutuku J.M."/>
            <person name="Nomura T."/>
            <person name="Sasaki-Sekimoto Y."/>
            <person name="Seto Y."/>
            <person name="Wang Y."/>
            <person name="Wakatake T."/>
            <person name="Sakakibara H."/>
            <person name="Demura T."/>
            <person name="Yamaguchi S."/>
            <person name="Yoneyama K."/>
            <person name="Manabe R.I."/>
            <person name="Nelson D.C."/>
            <person name="Schulman A.H."/>
            <person name="Timko M.P."/>
            <person name="dePamphilis C.W."/>
            <person name="Choi D."/>
            <person name="Shirasu K."/>
        </authorList>
    </citation>
    <scope>NUCLEOTIDE SEQUENCE [LARGE SCALE GENOMIC DNA]</scope>
    <source>
        <strain evidence="3">cv. UVA1</strain>
    </source>
</reference>
<evidence type="ECO:0000256" key="1">
    <source>
        <dbReference type="SAM" id="MobiDB-lite"/>
    </source>
</evidence>
<comment type="caution">
    <text evidence="2">The sequence shown here is derived from an EMBL/GenBank/DDBJ whole genome shotgun (WGS) entry which is preliminary data.</text>
</comment>
<sequence length="101" mass="10837">MNIISNEAKNNLSPRKTTFSNNTNGRTICGHKAINICTELLKSGTSKKTTSDRAARSKMRLESDLEPGNLTMPEISRMGCSTISGTVDGFSAVATEAKTIN</sequence>
<dbReference type="EMBL" id="BKCP01013292">
    <property type="protein sequence ID" value="GER57499.1"/>
    <property type="molecule type" value="Genomic_DNA"/>
</dbReference>
<dbReference type="OrthoDB" id="10584320at2759"/>
<accession>A0A5A7RK16</accession>
<gene>
    <name evidence="2" type="ORF">STAS_35302</name>
</gene>
<organism evidence="2 3">
    <name type="scientific">Striga asiatica</name>
    <name type="common">Asiatic witchweed</name>
    <name type="synonym">Buchnera asiatica</name>
    <dbReference type="NCBI Taxonomy" id="4170"/>
    <lineage>
        <taxon>Eukaryota</taxon>
        <taxon>Viridiplantae</taxon>
        <taxon>Streptophyta</taxon>
        <taxon>Embryophyta</taxon>
        <taxon>Tracheophyta</taxon>
        <taxon>Spermatophyta</taxon>
        <taxon>Magnoliopsida</taxon>
        <taxon>eudicotyledons</taxon>
        <taxon>Gunneridae</taxon>
        <taxon>Pentapetalae</taxon>
        <taxon>asterids</taxon>
        <taxon>lamiids</taxon>
        <taxon>Lamiales</taxon>
        <taxon>Orobanchaceae</taxon>
        <taxon>Buchnereae</taxon>
        <taxon>Striga</taxon>
    </lineage>
</organism>
<dbReference type="Proteomes" id="UP000325081">
    <property type="component" value="Unassembled WGS sequence"/>
</dbReference>